<protein>
    <submittedName>
        <fullName evidence="2">Zinc metalloprotease</fullName>
    </submittedName>
</protein>
<dbReference type="GO" id="GO:0008237">
    <property type="term" value="F:metallopeptidase activity"/>
    <property type="evidence" value="ECO:0007669"/>
    <property type="project" value="UniProtKB-KW"/>
</dbReference>
<dbReference type="Pfam" id="PF01863">
    <property type="entry name" value="YgjP-like"/>
    <property type="match status" value="1"/>
</dbReference>
<feature type="domain" description="YgjP-like metallopeptidase" evidence="1">
    <location>
        <begin position="27"/>
        <end position="220"/>
    </location>
</feature>
<keyword evidence="2" id="KW-0378">Hydrolase</keyword>
<dbReference type="PANTHER" id="PTHR30399">
    <property type="entry name" value="UNCHARACTERIZED PROTEIN YGJP"/>
    <property type="match status" value="1"/>
</dbReference>
<dbReference type="PANTHER" id="PTHR30399:SF1">
    <property type="entry name" value="UTP PYROPHOSPHATASE"/>
    <property type="match status" value="1"/>
</dbReference>
<evidence type="ECO:0000259" key="1">
    <source>
        <dbReference type="Pfam" id="PF01863"/>
    </source>
</evidence>
<dbReference type="OrthoDB" id="9811177at2"/>
<keyword evidence="2" id="KW-0482">Metalloprotease</keyword>
<organism evidence="2 3">
    <name type="scientific">Spiroplasma clarkii</name>
    <dbReference type="NCBI Taxonomy" id="2139"/>
    <lineage>
        <taxon>Bacteria</taxon>
        <taxon>Bacillati</taxon>
        <taxon>Mycoplasmatota</taxon>
        <taxon>Mollicutes</taxon>
        <taxon>Entomoplasmatales</taxon>
        <taxon>Spiroplasmataceae</taxon>
        <taxon>Spiroplasma</taxon>
    </lineage>
</organism>
<reference evidence="2 3" key="1">
    <citation type="submission" date="2017-11" db="EMBL/GenBank/DDBJ databases">
        <title>Complete genome sequence of Spiroplasma clarkii CN-5 (DSM 19994).</title>
        <authorList>
            <person name="Tsai Y.-M."/>
            <person name="Chang A."/>
            <person name="Lo W.-S."/>
            <person name="Kuo C.-H."/>
        </authorList>
    </citation>
    <scope>NUCLEOTIDE SEQUENCE [LARGE SCALE GENOMIC DNA]</scope>
    <source>
        <strain evidence="2 3">CN-5</strain>
    </source>
</reference>
<gene>
    <name evidence="2" type="ORF">SCLAR_v1c11600</name>
</gene>
<dbReference type="InterPro" id="IPR002725">
    <property type="entry name" value="YgjP-like_metallopeptidase"/>
</dbReference>
<sequence length="221" mass="26611">MQKFKKKLSYKGETVEYNLTLRDNQRSFRIRNDNDKIEVSAPSHSSEWEIELFIYKYIEKFIKMLNLRKQYIKFAIGNPGFVKIFDKEVAVKFTDAVESKNDLVFKLYPELEDTVKHMYKKLALLYSGEFKKRVDHWKAIMQLDFKNLSIKEMKRKWGVCYPQKSKIVLNIRLLHYPIECLDSVIIHELAHLVYPNHSKDFKYYVLKFCPKYKTYNELLKV</sequence>
<dbReference type="EMBL" id="CP024870">
    <property type="protein sequence ID" value="ATX71460.1"/>
    <property type="molecule type" value="Genomic_DNA"/>
</dbReference>
<evidence type="ECO:0000313" key="3">
    <source>
        <dbReference type="Proteomes" id="UP000231179"/>
    </source>
</evidence>
<dbReference type="Gene3D" id="3.30.2010.10">
    <property type="entry name" value="Metalloproteases ('zincins'), catalytic domain"/>
    <property type="match status" value="1"/>
</dbReference>
<dbReference type="CDD" id="cd07344">
    <property type="entry name" value="M48_yhfN_like"/>
    <property type="match status" value="1"/>
</dbReference>
<dbReference type="AlphaFoldDB" id="A0A2K8KIE3"/>
<accession>A0A2K8KIE3</accession>
<dbReference type="Proteomes" id="UP000231179">
    <property type="component" value="Chromosome"/>
</dbReference>
<keyword evidence="2" id="KW-0645">Protease</keyword>
<dbReference type="GO" id="GO:0006508">
    <property type="term" value="P:proteolysis"/>
    <property type="evidence" value="ECO:0007669"/>
    <property type="project" value="UniProtKB-KW"/>
</dbReference>
<evidence type="ECO:0000313" key="2">
    <source>
        <dbReference type="EMBL" id="ATX71460.1"/>
    </source>
</evidence>
<dbReference type="InterPro" id="IPR053136">
    <property type="entry name" value="UTP_pyrophosphatase-like"/>
</dbReference>
<proteinExistence type="predicted"/>
<keyword evidence="3" id="KW-1185">Reference proteome</keyword>
<dbReference type="RefSeq" id="WP_100254992.1">
    <property type="nucleotide sequence ID" value="NZ_CP015819.1"/>
</dbReference>
<name>A0A2K8KIE3_9MOLU</name>